<organism evidence="1 2">
    <name type="scientific">Ensete ventricosum</name>
    <name type="common">Abyssinian banana</name>
    <name type="synonym">Musa ensete</name>
    <dbReference type="NCBI Taxonomy" id="4639"/>
    <lineage>
        <taxon>Eukaryota</taxon>
        <taxon>Viridiplantae</taxon>
        <taxon>Streptophyta</taxon>
        <taxon>Embryophyta</taxon>
        <taxon>Tracheophyta</taxon>
        <taxon>Spermatophyta</taxon>
        <taxon>Magnoliopsida</taxon>
        <taxon>Liliopsida</taxon>
        <taxon>Zingiberales</taxon>
        <taxon>Musaceae</taxon>
        <taxon>Ensete</taxon>
    </lineage>
</organism>
<dbReference type="Proteomes" id="UP000287651">
    <property type="component" value="Unassembled WGS sequence"/>
</dbReference>
<comment type="caution">
    <text evidence="1">The sequence shown here is derived from an EMBL/GenBank/DDBJ whole genome shotgun (WGS) entry which is preliminary data.</text>
</comment>
<sequence>MMSAMTHLDCSNMETTVVPQMVRGLCYLSGRLSVVHSHGVTSGGGSRRGLREVVVGLHGVSSNDLHSITV</sequence>
<accession>A0A426ZT80</accession>
<reference evidence="1 2" key="1">
    <citation type="journal article" date="2014" name="Agronomy (Basel)">
        <title>A Draft Genome Sequence for Ensete ventricosum, the Drought-Tolerant Tree Against Hunger.</title>
        <authorList>
            <person name="Harrison J."/>
            <person name="Moore K.A."/>
            <person name="Paszkiewicz K."/>
            <person name="Jones T."/>
            <person name="Grant M."/>
            <person name="Ambacheew D."/>
            <person name="Muzemil S."/>
            <person name="Studholme D.J."/>
        </authorList>
    </citation>
    <scope>NUCLEOTIDE SEQUENCE [LARGE SCALE GENOMIC DNA]</scope>
</reference>
<gene>
    <name evidence="1" type="ORF">B296_00025554</name>
</gene>
<dbReference type="AlphaFoldDB" id="A0A426ZT80"/>
<proteinExistence type="predicted"/>
<name>A0A426ZT80_ENSVE</name>
<protein>
    <submittedName>
        <fullName evidence="1">Uncharacterized protein</fullName>
    </submittedName>
</protein>
<dbReference type="EMBL" id="AMZH03005148">
    <property type="protein sequence ID" value="RRT67140.1"/>
    <property type="molecule type" value="Genomic_DNA"/>
</dbReference>
<evidence type="ECO:0000313" key="2">
    <source>
        <dbReference type="Proteomes" id="UP000287651"/>
    </source>
</evidence>
<evidence type="ECO:0000313" key="1">
    <source>
        <dbReference type="EMBL" id="RRT67140.1"/>
    </source>
</evidence>